<sequence>MKVFNLSYIFALLLLLGCMPEDPRDLVSNERAIESFFIPGYQVGPAEIDRKTTRSEVYIYLVEGMDLSAVSPKIEVSRGSTIIPASERPVDLTNKKTTYTVTSASGENREWTVFARTFSNAIDGKWFLSNPVQLFYHIGEGESWGWSGQKNLEWSIPGFEYANDNSLTFKTLGVDEKGNVFGEGRYDEGADGQFETFERGDCDDNPFDYAPYYGHMVQGDFEWVHDLSDDVIIFTQGDHVVRTMPLEWSDDSKIAFNLAFSPEAYDLGWCAAVNDVLELNFGKRYFYPFIKEGENPPVVDPEEPTIPATSPISLNGDWGITDIGFWPSASNDICADLDNILKFSNESYDAVSGILAGDFVYDAGEDGVLTDVSQDAWRVFPERGTFELKVLEDPEDATSRKHWAMTFHGNDGSSLEVDGAIEGEGADDLVFKFNGGKDLSTGNEVDAHWYKFQRNHVGKNPCNDDSGFGDFISGNWGRYGGTAVLSYYDGDHKQYPGAEIDNDNTYTFSNVVEDGKYLRGDITVDAGADGQIFDAGTHTLRNGTFTFEADRLGEWGEQYGFFTLHTADGQTVQYKNTANWFGDFQIKFDKDGKEIYYRIGKQ</sequence>
<evidence type="ECO:0000313" key="1">
    <source>
        <dbReference type="EMBL" id="GJM62460.1"/>
    </source>
</evidence>
<reference evidence="1 2" key="1">
    <citation type="submission" date="2021-12" db="EMBL/GenBank/DDBJ databases">
        <title>Genome sequencing of bacteria with rrn-lacking chromosome and rrn-plasmid.</title>
        <authorList>
            <person name="Anda M."/>
            <person name="Iwasaki W."/>
        </authorList>
    </citation>
    <scope>NUCLEOTIDE SEQUENCE [LARGE SCALE GENOMIC DNA]</scope>
    <source>
        <strain evidence="1 2">NBRC 15940</strain>
    </source>
</reference>
<dbReference type="RefSeq" id="WP_338237748.1">
    <property type="nucleotide sequence ID" value="NZ_BQKE01000002.1"/>
</dbReference>
<evidence type="ECO:0008006" key="3">
    <source>
        <dbReference type="Google" id="ProtNLM"/>
    </source>
</evidence>
<evidence type="ECO:0000313" key="2">
    <source>
        <dbReference type="Proteomes" id="UP001310022"/>
    </source>
</evidence>
<comment type="caution">
    <text evidence="1">The sequence shown here is derived from an EMBL/GenBank/DDBJ whole genome shotgun (WGS) entry which is preliminary data.</text>
</comment>
<organism evidence="1 2">
    <name type="scientific">Persicobacter diffluens</name>
    <dbReference type="NCBI Taxonomy" id="981"/>
    <lineage>
        <taxon>Bacteria</taxon>
        <taxon>Pseudomonadati</taxon>
        <taxon>Bacteroidota</taxon>
        <taxon>Cytophagia</taxon>
        <taxon>Cytophagales</taxon>
        <taxon>Persicobacteraceae</taxon>
        <taxon>Persicobacter</taxon>
    </lineage>
</organism>
<dbReference type="Gene3D" id="2.60.40.2340">
    <property type="match status" value="1"/>
</dbReference>
<keyword evidence="2" id="KW-1185">Reference proteome</keyword>
<protein>
    <recommendedName>
        <fullName evidence="3">Lipoprotein</fullName>
    </recommendedName>
</protein>
<accession>A0AAN4W0X2</accession>
<dbReference type="PROSITE" id="PS51257">
    <property type="entry name" value="PROKAR_LIPOPROTEIN"/>
    <property type="match status" value="1"/>
</dbReference>
<proteinExistence type="predicted"/>
<dbReference type="EMBL" id="BQKE01000002">
    <property type="protein sequence ID" value="GJM62460.1"/>
    <property type="molecule type" value="Genomic_DNA"/>
</dbReference>
<dbReference type="Proteomes" id="UP001310022">
    <property type="component" value="Unassembled WGS sequence"/>
</dbReference>
<name>A0AAN4W0X2_9BACT</name>
<gene>
    <name evidence="1" type="ORF">PEDI_30120</name>
</gene>
<dbReference type="AlphaFoldDB" id="A0AAN4W0X2"/>